<dbReference type="InterPro" id="IPR019432">
    <property type="entry name" value="Acyltransferase_MbtK/IucB-like"/>
</dbReference>
<reference evidence="3" key="1">
    <citation type="submission" date="2022-11" db="EMBL/GenBank/DDBJ databases">
        <authorList>
            <person name="Petersen C."/>
        </authorList>
    </citation>
    <scope>NUCLEOTIDE SEQUENCE</scope>
    <source>
        <strain evidence="3">IBT 19713</strain>
    </source>
</reference>
<accession>A0A9W9PJA2</accession>
<gene>
    <name evidence="3" type="ORF">N7468_002737</name>
</gene>
<dbReference type="PANTHER" id="PTHR31438">
    <property type="entry name" value="LYSINE N-ACYLTRANSFERASE C17G9.06C-RELATED"/>
    <property type="match status" value="1"/>
</dbReference>
<name>A0A9W9PJA2_9EURO</name>
<proteinExistence type="inferred from homology"/>
<dbReference type="PANTHER" id="PTHR31438:SF7">
    <property type="entry name" value="ACYLTRANSFERASE MBTK_IUCB-LIKE CONSERVED DOMAIN-CONTAINING PROTEIN"/>
    <property type="match status" value="1"/>
</dbReference>
<evidence type="ECO:0000313" key="3">
    <source>
        <dbReference type="EMBL" id="KAJ5247754.1"/>
    </source>
</evidence>
<dbReference type="Gene3D" id="3.40.630.30">
    <property type="match status" value="1"/>
</dbReference>
<dbReference type="InterPro" id="IPR016181">
    <property type="entry name" value="Acyl_CoA_acyltransferase"/>
</dbReference>
<comment type="similarity">
    <text evidence="1">Belongs to the lysine N-acyltransferase MbtK family.</text>
</comment>
<evidence type="ECO:0000313" key="4">
    <source>
        <dbReference type="Proteomes" id="UP001150941"/>
    </source>
</evidence>
<reference evidence="3" key="2">
    <citation type="journal article" date="2023" name="IMA Fungus">
        <title>Comparative genomic study of the Penicillium genus elucidates a diverse pangenome and 15 lateral gene transfer events.</title>
        <authorList>
            <person name="Petersen C."/>
            <person name="Sorensen T."/>
            <person name="Nielsen M.R."/>
            <person name="Sondergaard T.E."/>
            <person name="Sorensen J.L."/>
            <person name="Fitzpatrick D.A."/>
            <person name="Frisvad J.C."/>
            <person name="Nielsen K.L."/>
        </authorList>
    </citation>
    <scope>NUCLEOTIDE SEQUENCE</scope>
    <source>
        <strain evidence="3">IBT 19713</strain>
    </source>
</reference>
<feature type="domain" description="Acyltransferase MbtK/IucB-like conserved" evidence="2">
    <location>
        <begin position="13"/>
        <end position="64"/>
    </location>
</feature>
<evidence type="ECO:0000259" key="2">
    <source>
        <dbReference type="SMART" id="SM01006"/>
    </source>
</evidence>
<dbReference type="GO" id="GO:0019290">
    <property type="term" value="P:siderophore biosynthetic process"/>
    <property type="evidence" value="ECO:0007669"/>
    <property type="project" value="InterPro"/>
</dbReference>
<dbReference type="GO" id="GO:0016410">
    <property type="term" value="F:N-acyltransferase activity"/>
    <property type="evidence" value="ECO:0007669"/>
    <property type="project" value="TreeGrafter"/>
</dbReference>
<dbReference type="OrthoDB" id="4250781at2759"/>
<dbReference type="Pfam" id="PF13523">
    <property type="entry name" value="Acetyltransf_8"/>
    <property type="match status" value="1"/>
</dbReference>
<dbReference type="RefSeq" id="XP_058335175.1">
    <property type="nucleotide sequence ID" value="XM_058472034.1"/>
</dbReference>
<dbReference type="Proteomes" id="UP001150941">
    <property type="component" value="Unassembled WGS sequence"/>
</dbReference>
<dbReference type="GeneID" id="83199337"/>
<dbReference type="SUPFAM" id="SSF55729">
    <property type="entry name" value="Acyl-CoA N-acyltransferases (Nat)"/>
    <property type="match status" value="1"/>
</dbReference>
<dbReference type="SMART" id="SM01006">
    <property type="entry name" value="AlcB"/>
    <property type="match status" value="1"/>
</dbReference>
<comment type="caution">
    <text evidence="3">The sequence shown here is derived from an EMBL/GenBank/DDBJ whole genome shotgun (WGS) entry which is preliminary data.</text>
</comment>
<dbReference type="AlphaFoldDB" id="A0A9W9PJA2"/>
<evidence type="ECO:0000256" key="1">
    <source>
        <dbReference type="ARBA" id="ARBA00009893"/>
    </source>
</evidence>
<dbReference type="EMBL" id="JAPQKS010000002">
    <property type="protein sequence ID" value="KAJ5247754.1"/>
    <property type="molecule type" value="Genomic_DNA"/>
</dbReference>
<protein>
    <submittedName>
        <fullName evidence="3">Acyl-CoA N-acyltransferase</fullName>
    </submittedName>
</protein>
<sequence length="146" mass="17122">MPVKPLSLLRLPEPWKTAYTNDEHLRLFNKCHNDPRVAQAWQETGTLDDCREYLRQMHEDSHQIAVLAEVDDTFFSYHEFYWTKLYGPRTENVTGEHKWTKGAFSTYNHAIALNFSKLIDLAHKRSGLSFGSREKFFQVALVRFDG</sequence>
<keyword evidence="4" id="KW-1185">Reference proteome</keyword>
<organism evidence="3 4">
    <name type="scientific">Penicillium chermesinum</name>
    <dbReference type="NCBI Taxonomy" id="63820"/>
    <lineage>
        <taxon>Eukaryota</taxon>
        <taxon>Fungi</taxon>
        <taxon>Dikarya</taxon>
        <taxon>Ascomycota</taxon>
        <taxon>Pezizomycotina</taxon>
        <taxon>Eurotiomycetes</taxon>
        <taxon>Eurotiomycetidae</taxon>
        <taxon>Eurotiales</taxon>
        <taxon>Aspergillaceae</taxon>
        <taxon>Penicillium</taxon>
    </lineage>
</organism>